<evidence type="ECO:0000256" key="2">
    <source>
        <dbReference type="ARBA" id="ARBA00008707"/>
    </source>
</evidence>
<keyword evidence="5 7" id="KW-0472">Membrane</keyword>
<evidence type="ECO:0000256" key="5">
    <source>
        <dbReference type="ARBA" id="ARBA00023136"/>
    </source>
</evidence>
<organism evidence="8 9">
    <name type="scientific">Lupinus luteus</name>
    <name type="common">European yellow lupine</name>
    <dbReference type="NCBI Taxonomy" id="3873"/>
    <lineage>
        <taxon>Eukaryota</taxon>
        <taxon>Viridiplantae</taxon>
        <taxon>Streptophyta</taxon>
        <taxon>Embryophyta</taxon>
        <taxon>Tracheophyta</taxon>
        <taxon>Spermatophyta</taxon>
        <taxon>Magnoliopsida</taxon>
        <taxon>eudicotyledons</taxon>
        <taxon>Gunneridae</taxon>
        <taxon>Pentapetalae</taxon>
        <taxon>rosids</taxon>
        <taxon>fabids</taxon>
        <taxon>Fabales</taxon>
        <taxon>Fabaceae</taxon>
        <taxon>Papilionoideae</taxon>
        <taxon>50 kb inversion clade</taxon>
        <taxon>genistoids sensu lato</taxon>
        <taxon>core genistoids</taxon>
        <taxon>Genisteae</taxon>
        <taxon>Lupinus</taxon>
    </lineage>
</organism>
<feature type="transmembrane region" description="Helical" evidence="7">
    <location>
        <begin position="184"/>
        <end position="203"/>
    </location>
</feature>
<keyword evidence="9" id="KW-1185">Reference proteome</keyword>
<dbReference type="PANTHER" id="PTHR31621">
    <property type="entry name" value="PROTEIN DMP3"/>
    <property type="match status" value="1"/>
</dbReference>
<gene>
    <name evidence="8" type="ORF">LLUT_LOCUS10647</name>
</gene>
<accession>A0AAV1WJY6</accession>
<dbReference type="GO" id="GO:0010256">
    <property type="term" value="P:endomembrane system organization"/>
    <property type="evidence" value="ECO:0007669"/>
    <property type="project" value="TreeGrafter"/>
</dbReference>
<keyword evidence="4 7" id="KW-1133">Transmembrane helix</keyword>
<dbReference type="Proteomes" id="UP001497480">
    <property type="component" value="Unassembled WGS sequence"/>
</dbReference>
<evidence type="ECO:0000256" key="4">
    <source>
        <dbReference type="ARBA" id="ARBA00022989"/>
    </source>
</evidence>
<keyword evidence="3 7" id="KW-0812">Transmembrane</keyword>
<comment type="caution">
    <text evidence="8">The sequence shown here is derived from an EMBL/GenBank/DDBJ whole genome shotgun (WGS) entry which is preliminary data.</text>
</comment>
<dbReference type="GO" id="GO:0016020">
    <property type="term" value="C:membrane"/>
    <property type="evidence" value="ECO:0007669"/>
    <property type="project" value="UniProtKB-SubCell"/>
</dbReference>
<dbReference type="AlphaFoldDB" id="A0AAV1WJY6"/>
<dbReference type="PANTHER" id="PTHR31621:SF1">
    <property type="entry name" value="PROTEIN DMP5"/>
    <property type="match status" value="1"/>
</dbReference>
<comment type="similarity">
    <text evidence="2">Belongs to the plant DMP1 protein family.</text>
</comment>
<reference evidence="8 9" key="1">
    <citation type="submission" date="2024-03" db="EMBL/GenBank/DDBJ databases">
        <authorList>
            <person name="Martinez-Hernandez J."/>
        </authorList>
    </citation>
    <scope>NUCLEOTIDE SEQUENCE [LARGE SCALE GENOMIC DNA]</scope>
</reference>
<evidence type="ECO:0000256" key="6">
    <source>
        <dbReference type="SAM" id="MobiDB-lite"/>
    </source>
</evidence>
<evidence type="ECO:0000256" key="7">
    <source>
        <dbReference type="SAM" id="Phobius"/>
    </source>
</evidence>
<feature type="transmembrane region" description="Helical" evidence="7">
    <location>
        <begin position="146"/>
        <end position="164"/>
    </location>
</feature>
<evidence type="ECO:0000313" key="9">
    <source>
        <dbReference type="Proteomes" id="UP001497480"/>
    </source>
</evidence>
<dbReference type="Pfam" id="PF05078">
    <property type="entry name" value="DUF679"/>
    <property type="match status" value="1"/>
</dbReference>
<evidence type="ECO:0000313" key="8">
    <source>
        <dbReference type="EMBL" id="CAL0309587.1"/>
    </source>
</evidence>
<feature type="region of interest" description="Disordered" evidence="6">
    <location>
        <begin position="1"/>
        <end position="34"/>
    </location>
</feature>
<name>A0AAV1WJY6_LUPLU</name>
<feature type="transmembrane region" description="Helical" evidence="7">
    <location>
        <begin position="52"/>
        <end position="71"/>
    </location>
</feature>
<proteinExistence type="inferred from homology"/>
<dbReference type="GO" id="GO:0005737">
    <property type="term" value="C:cytoplasm"/>
    <property type="evidence" value="ECO:0007669"/>
    <property type="project" value="UniProtKB-ARBA"/>
</dbReference>
<dbReference type="EMBL" id="CAXHTB010000007">
    <property type="protein sequence ID" value="CAL0309587.1"/>
    <property type="molecule type" value="Genomic_DNA"/>
</dbReference>
<sequence>MSSARQRPTASTTSSLGISDNPTPPSQQQQLSPSLSISQRALSQTLTSTANLANLLPTGTLLAFQLLTPVFTNNGSCDSVTHILTIILFSLLSLSCFLACFTDTVNASDGKVYHGLATFNGLWLFDYYPDLTPSELPDLKKYKVRFIDWVHAVLSVLVFCVVALRDKNVLSCFYPMPEHETEEVLDIVPLGVGTICTLLFLIFPTTRHGIGFPITPPNPNPKAN</sequence>
<feature type="transmembrane region" description="Helical" evidence="7">
    <location>
        <begin position="83"/>
        <end position="101"/>
    </location>
</feature>
<comment type="subcellular location">
    <subcellularLocation>
        <location evidence="1">Membrane</location>
        <topology evidence="1">Multi-pass membrane protein</topology>
    </subcellularLocation>
</comment>
<protein>
    <submittedName>
        <fullName evidence="8">Uncharacterized protein</fullName>
    </submittedName>
</protein>
<evidence type="ECO:0000256" key="3">
    <source>
        <dbReference type="ARBA" id="ARBA00022692"/>
    </source>
</evidence>
<dbReference type="InterPro" id="IPR007770">
    <property type="entry name" value="DMP"/>
</dbReference>
<feature type="compositionally biased region" description="Polar residues" evidence="6">
    <location>
        <begin position="1"/>
        <end position="21"/>
    </location>
</feature>
<evidence type="ECO:0000256" key="1">
    <source>
        <dbReference type="ARBA" id="ARBA00004141"/>
    </source>
</evidence>